<feature type="region of interest" description="Disordered" evidence="1">
    <location>
        <begin position="384"/>
        <end position="405"/>
    </location>
</feature>
<proteinExistence type="predicted"/>
<accession>A0ABQ9H790</accession>
<evidence type="ECO:0000256" key="1">
    <source>
        <dbReference type="SAM" id="MobiDB-lite"/>
    </source>
</evidence>
<keyword evidence="3" id="KW-1185">Reference proteome</keyword>
<name>A0ABQ9H790_9NEOP</name>
<feature type="compositionally biased region" description="Basic and acidic residues" evidence="1">
    <location>
        <begin position="156"/>
        <end position="173"/>
    </location>
</feature>
<comment type="caution">
    <text evidence="2">The sequence shown here is derived from an EMBL/GenBank/DDBJ whole genome shotgun (WGS) entry which is preliminary data.</text>
</comment>
<evidence type="ECO:0000313" key="3">
    <source>
        <dbReference type="Proteomes" id="UP001159363"/>
    </source>
</evidence>
<dbReference type="EMBL" id="JARBHB010000006">
    <property type="protein sequence ID" value="KAJ8880164.1"/>
    <property type="molecule type" value="Genomic_DNA"/>
</dbReference>
<sequence length="405" mass="43495">MSVGMRGKWNTAMCDGSMAQGGGGGGWHVCHVKSKTHLGDRSSQSTHLEGAVSKELTCSSSLWQLTSSGTPLSGDHNTVYGCSILGLIWSGAGMKGRGIRELHEKTLRPSGTIPTCENPVTRIEPGSAWWEASRFRRLLTSWSSEPTGVIEENLEQHRSEGVEKTGDARDDPSVTRPGIEPGSPWWEASVLIAQPPWPLIEKDGKQYFYKALACFPPSSVCLTESQRQQGSDSRHAGCFLQVVTAKWPRTSEGPSTPPALSFGNDEREKSIVRGFAGPTGGLSELHRDVQGVLTSGLCVLCGLVRETSSARREIPSGWYKGPSTPPALSFGNDEREKSIVRGFAGPTGGLSELHRDVQGVLTSGLCVLCGLVRETSSARREIPSAWYKGPHKGPSTPPALSFGND</sequence>
<reference evidence="2 3" key="1">
    <citation type="submission" date="2023-02" db="EMBL/GenBank/DDBJ databases">
        <title>LHISI_Scaffold_Assembly.</title>
        <authorList>
            <person name="Stuart O.P."/>
            <person name="Cleave R."/>
            <person name="Magrath M.J.L."/>
            <person name="Mikheyev A.S."/>
        </authorList>
    </citation>
    <scope>NUCLEOTIDE SEQUENCE [LARGE SCALE GENOMIC DNA]</scope>
    <source>
        <strain evidence="2">Daus_M_001</strain>
        <tissue evidence="2">Leg muscle</tissue>
    </source>
</reference>
<dbReference type="Proteomes" id="UP001159363">
    <property type="component" value="Chromosome 5"/>
</dbReference>
<gene>
    <name evidence="2" type="ORF">PR048_016629</name>
</gene>
<feature type="region of interest" description="Disordered" evidence="1">
    <location>
        <begin position="156"/>
        <end position="180"/>
    </location>
</feature>
<organism evidence="2 3">
    <name type="scientific">Dryococelus australis</name>
    <dbReference type="NCBI Taxonomy" id="614101"/>
    <lineage>
        <taxon>Eukaryota</taxon>
        <taxon>Metazoa</taxon>
        <taxon>Ecdysozoa</taxon>
        <taxon>Arthropoda</taxon>
        <taxon>Hexapoda</taxon>
        <taxon>Insecta</taxon>
        <taxon>Pterygota</taxon>
        <taxon>Neoptera</taxon>
        <taxon>Polyneoptera</taxon>
        <taxon>Phasmatodea</taxon>
        <taxon>Verophasmatodea</taxon>
        <taxon>Anareolatae</taxon>
        <taxon>Phasmatidae</taxon>
        <taxon>Eurycanthinae</taxon>
        <taxon>Dryococelus</taxon>
    </lineage>
</organism>
<protein>
    <submittedName>
        <fullName evidence="2">Uncharacterized protein</fullName>
    </submittedName>
</protein>
<evidence type="ECO:0000313" key="2">
    <source>
        <dbReference type="EMBL" id="KAJ8880164.1"/>
    </source>
</evidence>